<comment type="subcellular location">
    <subcellularLocation>
        <location evidence="1">Membrane</location>
    </subcellularLocation>
</comment>
<feature type="transmembrane region" description="Helical" evidence="6">
    <location>
        <begin position="155"/>
        <end position="175"/>
    </location>
</feature>
<feature type="transmembrane region" description="Helical" evidence="6">
    <location>
        <begin position="339"/>
        <end position="356"/>
    </location>
</feature>
<dbReference type="Pfam" id="PF01490">
    <property type="entry name" value="Aa_trans"/>
    <property type="match status" value="1"/>
</dbReference>
<keyword evidence="2" id="KW-0813">Transport</keyword>
<keyword evidence="3 6" id="KW-0812">Transmembrane</keyword>
<feature type="domain" description="Amino acid transporter transmembrane" evidence="7">
    <location>
        <begin position="37"/>
        <end position="423"/>
    </location>
</feature>
<proteinExistence type="predicted"/>
<evidence type="ECO:0000313" key="8">
    <source>
        <dbReference type="EMBL" id="KAG8184418.1"/>
    </source>
</evidence>
<evidence type="ECO:0000256" key="4">
    <source>
        <dbReference type="ARBA" id="ARBA00022989"/>
    </source>
</evidence>
<dbReference type="GO" id="GO:0016020">
    <property type="term" value="C:membrane"/>
    <property type="evidence" value="ECO:0007669"/>
    <property type="project" value="UniProtKB-SubCell"/>
</dbReference>
<evidence type="ECO:0000256" key="2">
    <source>
        <dbReference type="ARBA" id="ARBA00022448"/>
    </source>
</evidence>
<evidence type="ECO:0000259" key="7">
    <source>
        <dbReference type="Pfam" id="PF01490"/>
    </source>
</evidence>
<evidence type="ECO:0000256" key="6">
    <source>
        <dbReference type="SAM" id="Phobius"/>
    </source>
</evidence>
<keyword evidence="4 6" id="KW-1133">Transmembrane helix</keyword>
<evidence type="ECO:0000256" key="5">
    <source>
        <dbReference type="ARBA" id="ARBA00023136"/>
    </source>
</evidence>
<dbReference type="PANTHER" id="PTHR48017">
    <property type="entry name" value="OS05G0424000 PROTEIN-RELATED"/>
    <property type="match status" value="1"/>
</dbReference>
<gene>
    <name evidence="8" type="ORF">JTE90_004588</name>
</gene>
<feature type="transmembrane region" description="Helical" evidence="6">
    <location>
        <begin position="362"/>
        <end position="384"/>
    </location>
</feature>
<feature type="transmembrane region" description="Helical" evidence="6">
    <location>
        <begin position="123"/>
        <end position="143"/>
    </location>
</feature>
<reference evidence="8 9" key="1">
    <citation type="journal article" date="2022" name="Nat. Ecol. Evol.">
        <title>A masculinizing supergene underlies an exaggerated male reproductive morph in a spider.</title>
        <authorList>
            <person name="Hendrickx F."/>
            <person name="De Corte Z."/>
            <person name="Sonet G."/>
            <person name="Van Belleghem S.M."/>
            <person name="Kostlbacher S."/>
            <person name="Vangestel C."/>
        </authorList>
    </citation>
    <scope>NUCLEOTIDE SEQUENCE [LARGE SCALE GENOMIC DNA]</scope>
    <source>
        <strain evidence="8">W744_W776</strain>
    </source>
</reference>
<feature type="transmembrane region" description="Helical" evidence="6">
    <location>
        <begin position="37"/>
        <end position="58"/>
    </location>
</feature>
<feature type="transmembrane region" description="Helical" evidence="6">
    <location>
        <begin position="300"/>
        <end position="319"/>
    </location>
</feature>
<evidence type="ECO:0000256" key="3">
    <source>
        <dbReference type="ARBA" id="ARBA00022692"/>
    </source>
</evidence>
<organism evidence="8 9">
    <name type="scientific">Oedothorax gibbosus</name>
    <dbReference type="NCBI Taxonomy" id="931172"/>
    <lineage>
        <taxon>Eukaryota</taxon>
        <taxon>Metazoa</taxon>
        <taxon>Ecdysozoa</taxon>
        <taxon>Arthropoda</taxon>
        <taxon>Chelicerata</taxon>
        <taxon>Arachnida</taxon>
        <taxon>Araneae</taxon>
        <taxon>Araneomorphae</taxon>
        <taxon>Entelegynae</taxon>
        <taxon>Araneoidea</taxon>
        <taxon>Linyphiidae</taxon>
        <taxon>Erigoninae</taxon>
        <taxon>Oedothorax</taxon>
    </lineage>
</organism>
<protein>
    <recommendedName>
        <fullName evidence="7">Amino acid transporter transmembrane domain-containing protein</fullName>
    </recommendedName>
</protein>
<feature type="transmembrane region" description="Helical" evidence="6">
    <location>
        <begin position="222"/>
        <end position="245"/>
    </location>
</feature>
<dbReference type="EMBL" id="JAFNEN010000374">
    <property type="protein sequence ID" value="KAG8184418.1"/>
    <property type="molecule type" value="Genomic_DNA"/>
</dbReference>
<comment type="caution">
    <text evidence="8">The sequence shown here is derived from an EMBL/GenBank/DDBJ whole genome shotgun (WGS) entry which is preliminary data.</text>
</comment>
<feature type="transmembrane region" description="Helical" evidence="6">
    <location>
        <begin position="405"/>
        <end position="426"/>
    </location>
</feature>
<feature type="transmembrane region" description="Helical" evidence="6">
    <location>
        <begin position="182"/>
        <end position="202"/>
    </location>
</feature>
<evidence type="ECO:0000256" key="1">
    <source>
        <dbReference type="ARBA" id="ARBA00004370"/>
    </source>
</evidence>
<dbReference type="Proteomes" id="UP000827092">
    <property type="component" value="Unassembled WGS sequence"/>
</dbReference>
<dbReference type="InterPro" id="IPR013057">
    <property type="entry name" value="AA_transpt_TM"/>
</dbReference>
<keyword evidence="5 6" id="KW-0472">Membrane</keyword>
<dbReference type="Gene3D" id="1.20.1740.10">
    <property type="entry name" value="Amino acid/polyamine transporter I"/>
    <property type="match status" value="1"/>
</dbReference>
<accession>A0AAV6UL93</accession>
<feature type="transmembrane region" description="Helical" evidence="6">
    <location>
        <begin position="257"/>
        <end position="280"/>
    </location>
</feature>
<keyword evidence="9" id="KW-1185">Reference proteome</keyword>
<evidence type="ECO:0000313" key="9">
    <source>
        <dbReference type="Proteomes" id="UP000827092"/>
    </source>
</evidence>
<name>A0AAV6UL93_9ARAC</name>
<dbReference type="FunFam" id="1.20.1740.10:FF:000052">
    <property type="entry name" value="Lysine histidine transporter-like 3"/>
    <property type="match status" value="1"/>
</dbReference>
<dbReference type="AlphaFoldDB" id="A0AAV6UL93"/>
<sequence length="449" mass="49387">MEDDDDYIIDDSQNAPMMGAQHGQGQSIGDVPKKKGLSLWLASIFIVAEMAGSGVLALPRSFADAGWSGIGLLIFCCVISLYSGICLGRCWTILEERYDEYKDRNRYPYPAIAERAVGIKMRYFVSFCIDFTLFGVATVFILLSSQLIGSLAASLNISFCYWILILAAFLWPLMWLGTPEDFWPAAVVALGTTVTACILLTIEIAKEAPKAIDVQYPPPTVLSFFLAFGTMLFAFGGAASFPTFQNDMKDRNKFTKAAVFGFVVLLVLYLPVAVLGYYVYGDSLPPNVLDSLPDSVIKKIISVLLALHMFFAFLLVINATVQDLEEFLKVPKKFGWKRVALRSVVMLAAVFVAQSIPRFGKVLNLVGGSVTTLTSTIFPCVFYYRLCSQTDPCWPERNIHPFEKVCLLFIIVSGIIAGCIATYAAVSDIVQPDSFSPPCYVNLTAAGQF</sequence>
<feature type="transmembrane region" description="Helical" evidence="6">
    <location>
        <begin position="70"/>
        <end position="94"/>
    </location>
</feature>